<dbReference type="Proteomes" id="UP000182121">
    <property type="component" value="Unassembled WGS sequence"/>
</dbReference>
<sequence length="178" mass="20665">MGTTISALVKGYLDTGEEKYFEELLERFSPLIKAYARKLYYLEYDDSLQELSLALYEAVRKIPSADDEHGCISYINRSVVNKFTKLYHNSVEIQNMQAHSVPLDDSDGHDYQHDYEADNCISLVDLENSLKSKLPIERKILSLLIQGYSDKEIAARLGYTKQYINRIKKRIWNMDSPR</sequence>
<reference evidence="1 2" key="1">
    <citation type="submission" date="2016-10" db="EMBL/GenBank/DDBJ databases">
        <authorList>
            <person name="Varghese N."/>
            <person name="Submissions S."/>
        </authorList>
    </citation>
    <scope>NUCLEOTIDE SEQUENCE [LARGE SCALE GENOMIC DNA]</scope>
    <source>
        <strain evidence="1 2">NLAE-zl-C196</strain>
    </source>
</reference>
<dbReference type="GO" id="GO:0003700">
    <property type="term" value="F:DNA-binding transcription factor activity"/>
    <property type="evidence" value="ECO:0007669"/>
    <property type="project" value="InterPro"/>
</dbReference>
<protein>
    <submittedName>
        <fullName evidence="1">RNA polymerase sigma factor, sigma-70 family</fullName>
    </submittedName>
</protein>
<dbReference type="InterPro" id="IPR013324">
    <property type="entry name" value="RNA_pol_sigma_r3/r4-like"/>
</dbReference>
<comment type="caution">
    <text evidence="1">The sequence shown here is derived from an EMBL/GenBank/DDBJ whole genome shotgun (WGS) entry which is preliminary data.</text>
</comment>
<evidence type="ECO:0000313" key="1">
    <source>
        <dbReference type="EMBL" id="SEU14515.1"/>
    </source>
</evidence>
<name>A0A1I0JUN4_9FIRM</name>
<dbReference type="SUPFAM" id="SSF88946">
    <property type="entry name" value="Sigma2 domain of RNA polymerase sigma factors"/>
    <property type="match status" value="1"/>
</dbReference>
<dbReference type="EMBL" id="FOIO01000069">
    <property type="protein sequence ID" value="SEU14515.1"/>
    <property type="molecule type" value="Genomic_DNA"/>
</dbReference>
<dbReference type="GO" id="GO:0006352">
    <property type="term" value="P:DNA-templated transcription initiation"/>
    <property type="evidence" value="ECO:0007669"/>
    <property type="project" value="InterPro"/>
</dbReference>
<dbReference type="AlphaFoldDB" id="A0A1I0JUN4"/>
<proteinExistence type="predicted"/>
<dbReference type="Gene3D" id="1.10.1740.10">
    <property type="match status" value="1"/>
</dbReference>
<dbReference type="InterPro" id="IPR013325">
    <property type="entry name" value="RNA_pol_sigma_r2"/>
</dbReference>
<organism evidence="1 2">
    <name type="scientific">Enterocloster clostridioformis</name>
    <dbReference type="NCBI Taxonomy" id="1531"/>
    <lineage>
        <taxon>Bacteria</taxon>
        <taxon>Bacillati</taxon>
        <taxon>Bacillota</taxon>
        <taxon>Clostridia</taxon>
        <taxon>Lachnospirales</taxon>
        <taxon>Lachnospiraceae</taxon>
        <taxon>Enterocloster</taxon>
    </lineage>
</organism>
<gene>
    <name evidence="1" type="ORF">SAMN05216521_106921</name>
</gene>
<accession>A0A1I0JUN4</accession>
<dbReference type="InterPro" id="IPR036388">
    <property type="entry name" value="WH-like_DNA-bd_sf"/>
</dbReference>
<dbReference type="RefSeq" id="WP_074664248.1">
    <property type="nucleotide sequence ID" value="NZ_FOIO01000069.1"/>
</dbReference>
<dbReference type="Gene3D" id="1.10.10.10">
    <property type="entry name" value="Winged helix-like DNA-binding domain superfamily/Winged helix DNA-binding domain"/>
    <property type="match status" value="1"/>
</dbReference>
<dbReference type="SUPFAM" id="SSF88659">
    <property type="entry name" value="Sigma3 and sigma4 domains of RNA polymerase sigma factors"/>
    <property type="match status" value="1"/>
</dbReference>
<evidence type="ECO:0000313" key="2">
    <source>
        <dbReference type="Proteomes" id="UP000182121"/>
    </source>
</evidence>